<name>A0AAV1LLQ7_9NEOP</name>
<reference evidence="2 3" key="1">
    <citation type="submission" date="2023-11" db="EMBL/GenBank/DDBJ databases">
        <authorList>
            <person name="Hedman E."/>
            <person name="Englund M."/>
            <person name="Stromberg M."/>
            <person name="Nyberg Akerstrom W."/>
            <person name="Nylinder S."/>
            <person name="Jareborg N."/>
            <person name="Kallberg Y."/>
            <person name="Kronander E."/>
        </authorList>
    </citation>
    <scope>NUCLEOTIDE SEQUENCE [LARGE SCALE GENOMIC DNA]</scope>
</reference>
<comment type="caution">
    <text evidence="2">The sequence shown here is derived from an EMBL/GenBank/DDBJ whole genome shotgun (WGS) entry which is preliminary data.</text>
</comment>
<evidence type="ECO:0000313" key="2">
    <source>
        <dbReference type="EMBL" id="CAK1596091.1"/>
    </source>
</evidence>
<organism evidence="2 3">
    <name type="scientific">Parnassius mnemosyne</name>
    <name type="common">clouded apollo</name>
    <dbReference type="NCBI Taxonomy" id="213953"/>
    <lineage>
        <taxon>Eukaryota</taxon>
        <taxon>Metazoa</taxon>
        <taxon>Ecdysozoa</taxon>
        <taxon>Arthropoda</taxon>
        <taxon>Hexapoda</taxon>
        <taxon>Insecta</taxon>
        <taxon>Pterygota</taxon>
        <taxon>Neoptera</taxon>
        <taxon>Endopterygota</taxon>
        <taxon>Lepidoptera</taxon>
        <taxon>Glossata</taxon>
        <taxon>Ditrysia</taxon>
        <taxon>Papilionoidea</taxon>
        <taxon>Papilionidae</taxon>
        <taxon>Parnassiinae</taxon>
        <taxon>Parnassini</taxon>
        <taxon>Parnassius</taxon>
        <taxon>Driopa</taxon>
    </lineage>
</organism>
<evidence type="ECO:0008006" key="4">
    <source>
        <dbReference type="Google" id="ProtNLM"/>
    </source>
</evidence>
<feature type="transmembrane region" description="Helical" evidence="1">
    <location>
        <begin position="6"/>
        <end position="28"/>
    </location>
</feature>
<sequence length="76" mass="8781">MSYAFLIVVSVAITLKLLFLSFSLYVTLNNQEHQTQKDPKTKNNKTCMSLKWKQVTQVFLSKTAHNKNNTNFKLNS</sequence>
<dbReference type="Proteomes" id="UP001314205">
    <property type="component" value="Unassembled WGS sequence"/>
</dbReference>
<keyword evidence="1" id="KW-1133">Transmembrane helix</keyword>
<keyword evidence="3" id="KW-1185">Reference proteome</keyword>
<gene>
    <name evidence="2" type="ORF">PARMNEM_LOCUS15482</name>
</gene>
<dbReference type="AlphaFoldDB" id="A0AAV1LLQ7"/>
<protein>
    <recommendedName>
        <fullName evidence="4">ATP synthase F0 subunit 8</fullName>
    </recommendedName>
</protein>
<evidence type="ECO:0000256" key="1">
    <source>
        <dbReference type="SAM" id="Phobius"/>
    </source>
</evidence>
<keyword evidence="1" id="KW-0472">Membrane</keyword>
<proteinExistence type="predicted"/>
<dbReference type="EMBL" id="CAVLGL010000093">
    <property type="protein sequence ID" value="CAK1596091.1"/>
    <property type="molecule type" value="Genomic_DNA"/>
</dbReference>
<accession>A0AAV1LLQ7</accession>
<keyword evidence="1" id="KW-0812">Transmembrane</keyword>
<evidence type="ECO:0000313" key="3">
    <source>
        <dbReference type="Proteomes" id="UP001314205"/>
    </source>
</evidence>